<feature type="non-terminal residue" evidence="1">
    <location>
        <position position="27"/>
    </location>
</feature>
<sequence length="27" mass="3101">MSHPEDDSIPFDFIDDWVKIGLPAKVK</sequence>
<name>A0A392SMM8_9FABA</name>
<accession>A0A392SMM8</accession>
<organism evidence="1 2">
    <name type="scientific">Trifolium medium</name>
    <dbReference type="NCBI Taxonomy" id="97028"/>
    <lineage>
        <taxon>Eukaryota</taxon>
        <taxon>Viridiplantae</taxon>
        <taxon>Streptophyta</taxon>
        <taxon>Embryophyta</taxon>
        <taxon>Tracheophyta</taxon>
        <taxon>Spermatophyta</taxon>
        <taxon>Magnoliopsida</taxon>
        <taxon>eudicotyledons</taxon>
        <taxon>Gunneridae</taxon>
        <taxon>Pentapetalae</taxon>
        <taxon>rosids</taxon>
        <taxon>fabids</taxon>
        <taxon>Fabales</taxon>
        <taxon>Fabaceae</taxon>
        <taxon>Papilionoideae</taxon>
        <taxon>50 kb inversion clade</taxon>
        <taxon>NPAAA clade</taxon>
        <taxon>Hologalegina</taxon>
        <taxon>IRL clade</taxon>
        <taxon>Trifolieae</taxon>
        <taxon>Trifolium</taxon>
    </lineage>
</organism>
<evidence type="ECO:0000313" key="2">
    <source>
        <dbReference type="Proteomes" id="UP000265520"/>
    </source>
</evidence>
<dbReference type="Proteomes" id="UP000265520">
    <property type="component" value="Unassembled WGS sequence"/>
</dbReference>
<keyword evidence="2" id="KW-1185">Reference proteome</keyword>
<comment type="caution">
    <text evidence="1">The sequence shown here is derived from an EMBL/GenBank/DDBJ whole genome shotgun (WGS) entry which is preliminary data.</text>
</comment>
<dbReference type="AlphaFoldDB" id="A0A392SMM8"/>
<proteinExistence type="predicted"/>
<protein>
    <submittedName>
        <fullName evidence="1">Carbonic anhydrase 2-like</fullName>
    </submittedName>
</protein>
<reference evidence="1 2" key="1">
    <citation type="journal article" date="2018" name="Front. Plant Sci.">
        <title>Red Clover (Trifolium pratense) and Zigzag Clover (T. medium) - A Picture of Genomic Similarities and Differences.</title>
        <authorList>
            <person name="Dluhosova J."/>
            <person name="Istvanek J."/>
            <person name="Nedelnik J."/>
            <person name="Repkova J."/>
        </authorList>
    </citation>
    <scope>NUCLEOTIDE SEQUENCE [LARGE SCALE GENOMIC DNA]</scope>
    <source>
        <strain evidence="2">cv. 10/8</strain>
        <tissue evidence="1">Leaf</tissue>
    </source>
</reference>
<evidence type="ECO:0000313" key="1">
    <source>
        <dbReference type="EMBL" id="MCI49180.1"/>
    </source>
</evidence>
<dbReference type="EMBL" id="LXQA010397339">
    <property type="protein sequence ID" value="MCI49180.1"/>
    <property type="molecule type" value="Genomic_DNA"/>
</dbReference>